<dbReference type="Pfam" id="PF00440">
    <property type="entry name" value="TetR_N"/>
    <property type="match status" value="1"/>
</dbReference>
<feature type="domain" description="HTH tetR-type" evidence="5">
    <location>
        <begin position="22"/>
        <end position="82"/>
    </location>
</feature>
<reference evidence="6 7" key="1">
    <citation type="submission" date="2016-10" db="EMBL/GenBank/DDBJ databases">
        <authorList>
            <person name="de Groot N.N."/>
        </authorList>
    </citation>
    <scope>NUCLEOTIDE SEQUENCE [LARGE SCALE GENOMIC DNA]</scope>
    <source>
        <strain evidence="6 7">CGMCC 4.6945</strain>
    </source>
</reference>
<dbReference type="STRING" id="988821.SAMN05421867_101329"/>
<evidence type="ECO:0000256" key="3">
    <source>
        <dbReference type="ARBA" id="ARBA00023163"/>
    </source>
</evidence>
<evidence type="ECO:0000256" key="2">
    <source>
        <dbReference type="ARBA" id="ARBA00023125"/>
    </source>
</evidence>
<protein>
    <submittedName>
        <fullName evidence="6">DNA-binding transcriptional regulator, AcrR family</fullName>
    </submittedName>
</protein>
<dbReference type="PANTHER" id="PTHR30055:SF238">
    <property type="entry name" value="MYCOFACTOCIN BIOSYNTHESIS TRANSCRIPTIONAL REGULATOR MFTR-RELATED"/>
    <property type="match status" value="1"/>
</dbReference>
<dbReference type="PROSITE" id="PS50977">
    <property type="entry name" value="HTH_TETR_2"/>
    <property type="match status" value="1"/>
</dbReference>
<dbReference type="GO" id="GO:0000976">
    <property type="term" value="F:transcription cis-regulatory region binding"/>
    <property type="evidence" value="ECO:0007669"/>
    <property type="project" value="TreeGrafter"/>
</dbReference>
<dbReference type="PANTHER" id="PTHR30055">
    <property type="entry name" value="HTH-TYPE TRANSCRIPTIONAL REGULATOR RUTR"/>
    <property type="match status" value="1"/>
</dbReference>
<evidence type="ECO:0000256" key="4">
    <source>
        <dbReference type="PROSITE-ProRule" id="PRU00335"/>
    </source>
</evidence>
<dbReference type="InterPro" id="IPR023772">
    <property type="entry name" value="DNA-bd_HTH_TetR-type_CS"/>
</dbReference>
<dbReference type="PROSITE" id="PS01081">
    <property type="entry name" value="HTH_TETR_1"/>
    <property type="match status" value="1"/>
</dbReference>
<dbReference type="InterPro" id="IPR009057">
    <property type="entry name" value="Homeodomain-like_sf"/>
</dbReference>
<keyword evidence="7" id="KW-1185">Reference proteome</keyword>
<accession>A0A1I0VFF2</accession>
<dbReference type="GO" id="GO:0003700">
    <property type="term" value="F:DNA-binding transcription factor activity"/>
    <property type="evidence" value="ECO:0007669"/>
    <property type="project" value="TreeGrafter"/>
</dbReference>
<dbReference type="EMBL" id="FOKA01000001">
    <property type="protein sequence ID" value="SFA74326.1"/>
    <property type="molecule type" value="Genomic_DNA"/>
</dbReference>
<dbReference type="Gene3D" id="1.10.357.10">
    <property type="entry name" value="Tetracycline Repressor, domain 2"/>
    <property type="match status" value="1"/>
</dbReference>
<dbReference type="Proteomes" id="UP000199012">
    <property type="component" value="Unassembled WGS sequence"/>
</dbReference>
<organism evidence="6 7">
    <name type="scientific">Cellulomonas marina</name>
    <dbReference type="NCBI Taxonomy" id="988821"/>
    <lineage>
        <taxon>Bacteria</taxon>
        <taxon>Bacillati</taxon>
        <taxon>Actinomycetota</taxon>
        <taxon>Actinomycetes</taxon>
        <taxon>Micrococcales</taxon>
        <taxon>Cellulomonadaceae</taxon>
        <taxon>Cellulomonas</taxon>
    </lineage>
</organism>
<sequence length="204" mass="22083">MQKTDVAPAVPGGPGLRERKKAACRSALIDAAQAIAADRGVEAVTVEEVCERAGVSARTFFNYFDTKDDAVLGHVPWPLDPAVAEAFAAGGPTGVLPHDVVHLLTRVLDGVPDRDRMMRGLSLARQEPRLLSRHLAWLDQHKDALLEMVRRRLGPDDERSDVATMLVLLLVHTAIERRDRAGGDGSPGDHLGPALRDLRSLISA</sequence>
<dbReference type="Gene3D" id="1.10.10.60">
    <property type="entry name" value="Homeodomain-like"/>
    <property type="match status" value="1"/>
</dbReference>
<evidence type="ECO:0000313" key="7">
    <source>
        <dbReference type="Proteomes" id="UP000199012"/>
    </source>
</evidence>
<dbReference type="AlphaFoldDB" id="A0A1I0VFF2"/>
<name>A0A1I0VFF2_9CELL</name>
<proteinExistence type="predicted"/>
<keyword evidence="2 4" id="KW-0238">DNA-binding</keyword>
<evidence type="ECO:0000256" key="1">
    <source>
        <dbReference type="ARBA" id="ARBA00023015"/>
    </source>
</evidence>
<dbReference type="InterPro" id="IPR001647">
    <property type="entry name" value="HTH_TetR"/>
</dbReference>
<keyword evidence="3" id="KW-0804">Transcription</keyword>
<evidence type="ECO:0000259" key="5">
    <source>
        <dbReference type="PROSITE" id="PS50977"/>
    </source>
</evidence>
<dbReference type="RefSeq" id="WP_175499170.1">
    <property type="nucleotide sequence ID" value="NZ_BONM01000003.1"/>
</dbReference>
<dbReference type="InterPro" id="IPR050109">
    <property type="entry name" value="HTH-type_TetR-like_transc_reg"/>
</dbReference>
<dbReference type="SUPFAM" id="SSF46689">
    <property type="entry name" value="Homeodomain-like"/>
    <property type="match status" value="1"/>
</dbReference>
<keyword evidence="1" id="KW-0805">Transcription regulation</keyword>
<dbReference type="PRINTS" id="PR00455">
    <property type="entry name" value="HTHTETR"/>
</dbReference>
<evidence type="ECO:0000313" key="6">
    <source>
        <dbReference type="EMBL" id="SFA74326.1"/>
    </source>
</evidence>
<feature type="DNA-binding region" description="H-T-H motif" evidence="4">
    <location>
        <begin position="45"/>
        <end position="64"/>
    </location>
</feature>
<gene>
    <name evidence="6" type="ORF">SAMN05421867_101329</name>
</gene>